<dbReference type="AlphaFoldDB" id="A0A9P4HJT5"/>
<feature type="compositionally biased region" description="Polar residues" evidence="1">
    <location>
        <begin position="210"/>
        <end position="222"/>
    </location>
</feature>
<feature type="compositionally biased region" description="Polar residues" evidence="1">
    <location>
        <begin position="470"/>
        <end position="488"/>
    </location>
</feature>
<feature type="region of interest" description="Disordered" evidence="1">
    <location>
        <begin position="51"/>
        <end position="76"/>
    </location>
</feature>
<feature type="compositionally biased region" description="Low complexity" evidence="1">
    <location>
        <begin position="179"/>
        <end position="203"/>
    </location>
</feature>
<gene>
    <name evidence="2" type="ORF">EK21DRAFT_56851</name>
</gene>
<keyword evidence="3" id="KW-1185">Reference proteome</keyword>
<organism evidence="2 3">
    <name type="scientific">Setomelanomma holmii</name>
    <dbReference type="NCBI Taxonomy" id="210430"/>
    <lineage>
        <taxon>Eukaryota</taxon>
        <taxon>Fungi</taxon>
        <taxon>Dikarya</taxon>
        <taxon>Ascomycota</taxon>
        <taxon>Pezizomycotina</taxon>
        <taxon>Dothideomycetes</taxon>
        <taxon>Pleosporomycetidae</taxon>
        <taxon>Pleosporales</taxon>
        <taxon>Pleosporineae</taxon>
        <taxon>Phaeosphaeriaceae</taxon>
        <taxon>Setomelanomma</taxon>
    </lineage>
</organism>
<feature type="compositionally biased region" description="Low complexity" evidence="1">
    <location>
        <begin position="158"/>
        <end position="168"/>
    </location>
</feature>
<feature type="compositionally biased region" description="Polar residues" evidence="1">
    <location>
        <begin position="261"/>
        <end position="272"/>
    </location>
</feature>
<dbReference type="Proteomes" id="UP000799777">
    <property type="component" value="Unassembled WGS sequence"/>
</dbReference>
<feature type="region of interest" description="Disordered" evidence="1">
    <location>
        <begin position="150"/>
        <end position="283"/>
    </location>
</feature>
<proteinExistence type="predicted"/>
<name>A0A9P4HJT5_9PLEO</name>
<dbReference type="EMBL" id="ML978162">
    <property type="protein sequence ID" value="KAF2034296.1"/>
    <property type="molecule type" value="Genomic_DNA"/>
</dbReference>
<evidence type="ECO:0000256" key="1">
    <source>
        <dbReference type="SAM" id="MobiDB-lite"/>
    </source>
</evidence>
<feature type="region of interest" description="Disordered" evidence="1">
    <location>
        <begin position="299"/>
        <end position="325"/>
    </location>
</feature>
<comment type="caution">
    <text evidence="2">The sequence shown here is derived from an EMBL/GenBank/DDBJ whole genome shotgun (WGS) entry which is preliminary data.</text>
</comment>
<evidence type="ECO:0000313" key="2">
    <source>
        <dbReference type="EMBL" id="KAF2034296.1"/>
    </source>
</evidence>
<protein>
    <submittedName>
        <fullName evidence="2">Uncharacterized protein</fullName>
    </submittedName>
</protein>
<evidence type="ECO:0000313" key="3">
    <source>
        <dbReference type="Proteomes" id="UP000799777"/>
    </source>
</evidence>
<dbReference type="OrthoDB" id="3595619at2759"/>
<reference evidence="2" key="1">
    <citation type="journal article" date="2020" name="Stud. Mycol.">
        <title>101 Dothideomycetes genomes: a test case for predicting lifestyles and emergence of pathogens.</title>
        <authorList>
            <person name="Haridas S."/>
            <person name="Albert R."/>
            <person name="Binder M."/>
            <person name="Bloem J."/>
            <person name="Labutti K."/>
            <person name="Salamov A."/>
            <person name="Andreopoulos B."/>
            <person name="Baker S."/>
            <person name="Barry K."/>
            <person name="Bills G."/>
            <person name="Bluhm B."/>
            <person name="Cannon C."/>
            <person name="Castanera R."/>
            <person name="Culley D."/>
            <person name="Daum C."/>
            <person name="Ezra D."/>
            <person name="Gonzalez J."/>
            <person name="Henrissat B."/>
            <person name="Kuo A."/>
            <person name="Liang C."/>
            <person name="Lipzen A."/>
            <person name="Lutzoni F."/>
            <person name="Magnuson J."/>
            <person name="Mondo S."/>
            <person name="Nolan M."/>
            <person name="Ohm R."/>
            <person name="Pangilinan J."/>
            <person name="Park H.-J."/>
            <person name="Ramirez L."/>
            <person name="Alfaro M."/>
            <person name="Sun H."/>
            <person name="Tritt A."/>
            <person name="Yoshinaga Y."/>
            <person name="Zwiers L.-H."/>
            <person name="Turgeon B."/>
            <person name="Goodwin S."/>
            <person name="Spatafora J."/>
            <person name="Crous P."/>
            <person name="Grigoriev I."/>
        </authorList>
    </citation>
    <scope>NUCLEOTIDE SEQUENCE</scope>
    <source>
        <strain evidence="2">CBS 110217</strain>
    </source>
</reference>
<feature type="region of interest" description="Disordered" evidence="1">
    <location>
        <begin position="470"/>
        <end position="492"/>
    </location>
</feature>
<sequence>MDVVYAQPQALPQIRAEPFHHARPSTSQSMSRHVSQWVNTSRDFATRASSRASFSTLTRPRRSHSISKARPSISRPTNFQHFDNGLGYDGVQSMVDEAPMPIRRNRSFRRLELSIYLPNGCGRLSPLPDFEDDGPWGAAKANLEKPAQALVRVRDSRTSSMSSDPSTSEYIIPRKPIGSSSSASIAHSRRSSVQSQQSTGTTTTHERRLSGTTMATMRTPTLSIWPEEPRSSANSIFEKPIMRRSNTSGTLSPARVLSRLPSPSRNRANTAPTRPGSLRRTKTDVDEAIRELNTIVEERRASAYRSQTQSPALINRPPPSPSHHVPNIAPSMRMHVRSETLSDIGSAFSAPMSYNKALPVAPARRRTTGLTLAPPSRDSTMALCSNPITPPAPHTPTKSMTRLTTWLKRSISTSTTPTSPSAAKPYDEAPFYKCEPSTATRPSTAGSHTICHNRQESQESNGTATVTLFSTSPTSRSASPISDATTTPRKTKRVPAPLNLAKEKEIGLIVEKALDSARSLKLSPNYGLLKGMEITAKDVSTGLNGERRSFVPSPSAVGVAF</sequence>
<accession>A0A9P4HJT5</accession>